<dbReference type="AlphaFoldDB" id="E1R8F9"/>
<dbReference type="SUPFAM" id="SSF46565">
    <property type="entry name" value="Chaperone J-domain"/>
    <property type="match status" value="1"/>
</dbReference>
<dbReference type="STRING" id="573413.Spirs_0146"/>
<sequence length="153" mass="17210">MPDMRSFGKGVHLAFERYPMEVLIGLLLGVLIGWGVFGSVIGALCGYFFRVLRRQLAAERKECNHEGSIPRGALDGEEQEARRRALAEAYRVLGVDSDSEVEAIRKVYRSLAASFHPDGMVALTDEQRRDAEEAFLRIRSAWECIARDRGVRP</sequence>
<dbReference type="Pfam" id="PF00226">
    <property type="entry name" value="DnaJ"/>
    <property type="match status" value="1"/>
</dbReference>
<keyword evidence="3" id="KW-0346">Stress response</keyword>
<evidence type="ECO:0000256" key="1">
    <source>
        <dbReference type="SAM" id="Phobius"/>
    </source>
</evidence>
<organism evidence="3 4">
    <name type="scientific">Sediminispirochaeta smaragdinae (strain DSM 11293 / JCM 15392 / SEBR 4228)</name>
    <name type="common">Spirochaeta smaragdinae</name>
    <dbReference type="NCBI Taxonomy" id="573413"/>
    <lineage>
        <taxon>Bacteria</taxon>
        <taxon>Pseudomonadati</taxon>
        <taxon>Spirochaetota</taxon>
        <taxon>Spirochaetia</taxon>
        <taxon>Spirochaetales</taxon>
        <taxon>Spirochaetaceae</taxon>
        <taxon>Sediminispirochaeta</taxon>
    </lineage>
</organism>
<gene>
    <name evidence="3" type="ordered locus">Spirs_0146</name>
</gene>
<feature type="domain" description="J" evidence="2">
    <location>
        <begin position="88"/>
        <end position="153"/>
    </location>
</feature>
<dbReference type="InterPro" id="IPR001623">
    <property type="entry name" value="DnaJ_domain"/>
</dbReference>
<evidence type="ECO:0000313" key="4">
    <source>
        <dbReference type="Proteomes" id="UP000002318"/>
    </source>
</evidence>
<dbReference type="EMBL" id="CP002116">
    <property type="protein sequence ID" value="ADK79303.1"/>
    <property type="molecule type" value="Genomic_DNA"/>
</dbReference>
<keyword evidence="1" id="KW-0812">Transmembrane</keyword>
<dbReference type="HOGENOM" id="CLU_1712158_0_0_12"/>
<reference evidence="3 4" key="1">
    <citation type="journal article" date="2010" name="Stand. Genomic Sci.">
        <title>Complete genome sequence of Spirochaeta smaragdinae type strain (SEBR 4228).</title>
        <authorList>
            <person name="Mavromatis K."/>
            <person name="Yasawong M."/>
            <person name="Chertkov O."/>
            <person name="Lapidus A."/>
            <person name="Lucas S."/>
            <person name="Nolan M."/>
            <person name="Del Rio T.G."/>
            <person name="Tice H."/>
            <person name="Cheng J.F."/>
            <person name="Pitluck S."/>
            <person name="Liolios K."/>
            <person name="Ivanova N."/>
            <person name="Tapia R."/>
            <person name="Han C."/>
            <person name="Bruce D."/>
            <person name="Goodwin L."/>
            <person name="Pati A."/>
            <person name="Chen A."/>
            <person name="Palaniappan K."/>
            <person name="Land M."/>
            <person name="Hauser L."/>
            <person name="Chang Y.J."/>
            <person name="Jeffries C.D."/>
            <person name="Detter J.C."/>
            <person name="Rohde M."/>
            <person name="Brambilla E."/>
            <person name="Spring S."/>
            <person name="Goker M."/>
            <person name="Sikorski J."/>
            <person name="Woyke T."/>
            <person name="Bristow J."/>
            <person name="Eisen J.A."/>
            <person name="Markowitz V."/>
            <person name="Hugenholtz P."/>
            <person name="Klenk H.P."/>
            <person name="Kyrpides N.C."/>
        </authorList>
    </citation>
    <scope>NUCLEOTIDE SEQUENCE [LARGE SCALE GENOMIC DNA]</scope>
    <source>
        <strain evidence="4">DSM 11293 / JCM 15392 / SEBR 4228</strain>
    </source>
</reference>
<dbReference type="Proteomes" id="UP000002318">
    <property type="component" value="Chromosome"/>
</dbReference>
<dbReference type="KEGG" id="ssm:Spirs_0146"/>
<accession>E1R8F9</accession>
<dbReference type="CDD" id="cd06257">
    <property type="entry name" value="DnaJ"/>
    <property type="match status" value="1"/>
</dbReference>
<name>E1R8F9_SEDSS</name>
<protein>
    <submittedName>
        <fullName evidence="3">Heat shock protein DnaJ domain protein</fullName>
    </submittedName>
</protein>
<dbReference type="eggNOG" id="COG2214">
    <property type="taxonomic scope" value="Bacteria"/>
</dbReference>
<keyword evidence="4" id="KW-1185">Reference proteome</keyword>
<feature type="transmembrane region" description="Helical" evidence="1">
    <location>
        <begin position="22"/>
        <end position="49"/>
    </location>
</feature>
<dbReference type="SMART" id="SM00271">
    <property type="entry name" value="DnaJ"/>
    <property type="match status" value="1"/>
</dbReference>
<dbReference type="InterPro" id="IPR036869">
    <property type="entry name" value="J_dom_sf"/>
</dbReference>
<evidence type="ECO:0000259" key="2">
    <source>
        <dbReference type="PROSITE" id="PS50076"/>
    </source>
</evidence>
<keyword evidence="1" id="KW-0472">Membrane</keyword>
<proteinExistence type="predicted"/>
<dbReference type="PRINTS" id="PR00625">
    <property type="entry name" value="JDOMAIN"/>
</dbReference>
<keyword evidence="1" id="KW-1133">Transmembrane helix</keyword>
<dbReference type="Gene3D" id="1.10.287.110">
    <property type="entry name" value="DnaJ domain"/>
    <property type="match status" value="1"/>
</dbReference>
<evidence type="ECO:0000313" key="3">
    <source>
        <dbReference type="EMBL" id="ADK79303.1"/>
    </source>
</evidence>
<dbReference type="PROSITE" id="PS50076">
    <property type="entry name" value="DNAJ_2"/>
    <property type="match status" value="1"/>
</dbReference>